<sequence>MAIQHVRSIFLVRHGRTSYNAQHKLQGQVDIPLDAVGQWQVRQTAAALKDLYVDRRPETDHRIIVCSDLSRAHATAQAFADVLGGEEVHDDPRVRERSFGRWDGHAVAELAERYPEDFRSWMEHRGGELKYDAEPKEHVGARGVEALRDWSTRAGLDTDLFVFSHGAWIAQTLQTLLGLSRVDDTFASVVSMRNAHWARLVPMDVHGGPDGAGEFGESVRWRLMDYNHGPAIADTDEWERER</sequence>
<dbReference type="PANTHER" id="PTHR48100:SF1">
    <property type="entry name" value="HISTIDINE PHOSPHATASE FAMILY PROTEIN-RELATED"/>
    <property type="match status" value="1"/>
</dbReference>
<dbReference type="InterPro" id="IPR050275">
    <property type="entry name" value="PGM_Phosphatase"/>
</dbReference>
<keyword evidence="4" id="KW-1185">Reference proteome</keyword>
<protein>
    <submittedName>
        <fullName evidence="3">Phosphoglycerate mutase</fullName>
    </submittedName>
</protein>
<dbReference type="EMBL" id="MWWW01000013">
    <property type="protein sequence ID" value="OZG59576.1"/>
    <property type="molecule type" value="Genomic_DNA"/>
</dbReference>
<dbReference type="GO" id="GO:0005737">
    <property type="term" value="C:cytoplasm"/>
    <property type="evidence" value="ECO:0007669"/>
    <property type="project" value="TreeGrafter"/>
</dbReference>
<name>A0A261FL85_9BIFI</name>
<dbReference type="InterPro" id="IPR013078">
    <property type="entry name" value="His_Pase_superF_clade-1"/>
</dbReference>
<reference evidence="3 4" key="1">
    <citation type="journal article" date="2017" name="BMC Genomics">
        <title>Comparative genomic and phylogenomic analyses of the Bifidobacteriaceae family.</title>
        <authorList>
            <person name="Lugli G.A."/>
            <person name="Milani C."/>
            <person name="Turroni F."/>
            <person name="Duranti S."/>
            <person name="Mancabelli L."/>
            <person name="Mangifesta M."/>
            <person name="Ferrario C."/>
            <person name="Modesto M."/>
            <person name="Mattarelli P."/>
            <person name="Jiri K."/>
            <person name="van Sinderen D."/>
            <person name="Ventura M."/>
        </authorList>
    </citation>
    <scope>NUCLEOTIDE SEQUENCE [LARGE SCALE GENOMIC DNA]</scope>
    <source>
        <strain evidence="3 4">DSM 100196</strain>
    </source>
</reference>
<evidence type="ECO:0000313" key="3">
    <source>
        <dbReference type="EMBL" id="OZG59576.1"/>
    </source>
</evidence>
<evidence type="ECO:0000256" key="1">
    <source>
        <dbReference type="PIRSR" id="PIRSR613078-1"/>
    </source>
</evidence>
<gene>
    <name evidence="3" type="ORF">BMYO_1144</name>
</gene>
<feature type="active site" description="Proton donor/acceptor" evidence="1">
    <location>
        <position position="96"/>
    </location>
</feature>
<feature type="binding site" evidence="2">
    <location>
        <begin position="13"/>
        <end position="20"/>
    </location>
    <ligand>
        <name>substrate</name>
    </ligand>
</feature>
<dbReference type="Gene3D" id="3.40.50.1240">
    <property type="entry name" value="Phosphoglycerate mutase-like"/>
    <property type="match status" value="1"/>
</dbReference>
<dbReference type="SMART" id="SM00855">
    <property type="entry name" value="PGAM"/>
    <property type="match status" value="1"/>
</dbReference>
<feature type="binding site" evidence="2">
    <location>
        <position position="71"/>
    </location>
    <ligand>
        <name>substrate</name>
    </ligand>
</feature>
<dbReference type="SUPFAM" id="SSF53254">
    <property type="entry name" value="Phosphoglycerate mutase-like"/>
    <property type="match status" value="1"/>
</dbReference>
<accession>A0A261FL85</accession>
<dbReference type="CDD" id="cd07067">
    <property type="entry name" value="HP_PGM_like"/>
    <property type="match status" value="1"/>
</dbReference>
<dbReference type="AlphaFoldDB" id="A0A261FL85"/>
<dbReference type="Pfam" id="PF00300">
    <property type="entry name" value="His_Phos_1"/>
    <property type="match status" value="1"/>
</dbReference>
<dbReference type="GO" id="GO:0016791">
    <property type="term" value="F:phosphatase activity"/>
    <property type="evidence" value="ECO:0007669"/>
    <property type="project" value="TreeGrafter"/>
</dbReference>
<evidence type="ECO:0000256" key="2">
    <source>
        <dbReference type="PIRSR" id="PIRSR613078-2"/>
    </source>
</evidence>
<feature type="active site" description="Tele-phosphohistidine intermediate" evidence="1">
    <location>
        <position position="14"/>
    </location>
</feature>
<organism evidence="3 4">
    <name type="scientific">Bifidobacterium myosotis</name>
    <dbReference type="NCBI Taxonomy" id="1630166"/>
    <lineage>
        <taxon>Bacteria</taxon>
        <taxon>Bacillati</taxon>
        <taxon>Actinomycetota</taxon>
        <taxon>Actinomycetes</taxon>
        <taxon>Bifidobacteriales</taxon>
        <taxon>Bifidobacteriaceae</taxon>
        <taxon>Bifidobacterium</taxon>
    </lineage>
</organism>
<dbReference type="RefSeq" id="WP_094667604.1">
    <property type="nucleotide sequence ID" value="NZ_MWWW01000013.1"/>
</dbReference>
<dbReference type="Proteomes" id="UP000216871">
    <property type="component" value="Unassembled WGS sequence"/>
</dbReference>
<comment type="caution">
    <text evidence="3">The sequence shown here is derived from an EMBL/GenBank/DDBJ whole genome shotgun (WGS) entry which is preliminary data.</text>
</comment>
<dbReference type="InterPro" id="IPR029033">
    <property type="entry name" value="His_PPase_superfam"/>
</dbReference>
<dbReference type="PANTHER" id="PTHR48100">
    <property type="entry name" value="BROAD-SPECIFICITY PHOSPHATASE YOR283W-RELATED"/>
    <property type="match status" value="1"/>
</dbReference>
<dbReference type="OrthoDB" id="4697614at2"/>
<evidence type="ECO:0000313" key="4">
    <source>
        <dbReference type="Proteomes" id="UP000216871"/>
    </source>
</evidence>
<proteinExistence type="predicted"/>